<proteinExistence type="predicted"/>
<feature type="domain" description="HD/PDEase" evidence="2">
    <location>
        <begin position="35"/>
        <end position="159"/>
    </location>
</feature>
<organism evidence="3 4">
    <name type="scientific">Butyrivibrio fibrisolvens</name>
    <dbReference type="NCBI Taxonomy" id="831"/>
    <lineage>
        <taxon>Bacteria</taxon>
        <taxon>Bacillati</taxon>
        <taxon>Bacillota</taxon>
        <taxon>Clostridia</taxon>
        <taxon>Lachnospirales</taxon>
        <taxon>Lachnospiraceae</taxon>
        <taxon>Butyrivibrio</taxon>
    </lineage>
</organism>
<sequence length="168" mass="19213">MLRIRYEAQETVKLVGAKIMASRQFQEADLQTHHHVTTVARHSFRVACICFCICHFLYVVFKIRTNWQLLIVCALLHDLGIIGRHFKYVSNSECYTKHPVDSVDIADSLLGGLDDTARDIIGNHMWPVTPTRPRTIEGFIITVADKYSAMTDFIPMNHRQMLVEAAIL</sequence>
<evidence type="ECO:0000259" key="2">
    <source>
        <dbReference type="SMART" id="SM00471"/>
    </source>
</evidence>
<gene>
    <name evidence="3" type="ORF">SAMN04487884_11563</name>
</gene>
<dbReference type="SMART" id="SM00471">
    <property type="entry name" value="HDc"/>
    <property type="match status" value="1"/>
</dbReference>
<keyword evidence="1" id="KW-0472">Membrane</keyword>
<dbReference type="InterPro" id="IPR003607">
    <property type="entry name" value="HD/PDEase_dom"/>
</dbReference>
<reference evidence="3 4" key="1">
    <citation type="submission" date="2016-10" db="EMBL/GenBank/DDBJ databases">
        <authorList>
            <person name="de Groot N.N."/>
        </authorList>
    </citation>
    <scope>NUCLEOTIDE SEQUENCE [LARGE SCALE GENOMIC DNA]</scope>
    <source>
        <strain evidence="3 4">AR40</strain>
    </source>
</reference>
<dbReference type="Gene3D" id="1.10.3210.10">
    <property type="entry name" value="Hypothetical protein af1432"/>
    <property type="match status" value="1"/>
</dbReference>
<keyword evidence="1" id="KW-1133">Transmembrane helix</keyword>
<dbReference type="InterPro" id="IPR006674">
    <property type="entry name" value="HD_domain"/>
</dbReference>
<dbReference type="CDD" id="cd00077">
    <property type="entry name" value="HDc"/>
    <property type="match status" value="1"/>
</dbReference>
<evidence type="ECO:0000313" key="4">
    <source>
        <dbReference type="Proteomes" id="UP000182584"/>
    </source>
</evidence>
<dbReference type="EMBL" id="FOGJ01000015">
    <property type="protein sequence ID" value="SER98311.1"/>
    <property type="molecule type" value="Genomic_DNA"/>
</dbReference>
<name>A0A1H9TMG5_BUTFI</name>
<protein>
    <recommendedName>
        <fullName evidence="2">HD/PDEase domain-containing protein</fullName>
    </recommendedName>
</protein>
<dbReference type="Proteomes" id="UP000182584">
    <property type="component" value="Unassembled WGS sequence"/>
</dbReference>
<evidence type="ECO:0000313" key="3">
    <source>
        <dbReference type="EMBL" id="SER98311.1"/>
    </source>
</evidence>
<feature type="transmembrane region" description="Helical" evidence="1">
    <location>
        <begin position="44"/>
        <end position="61"/>
    </location>
</feature>
<dbReference type="Pfam" id="PF01966">
    <property type="entry name" value="HD"/>
    <property type="match status" value="1"/>
</dbReference>
<dbReference type="RefSeq" id="WP_027215364.1">
    <property type="nucleotide sequence ID" value="NZ_FOGJ01000015.1"/>
</dbReference>
<dbReference type="AlphaFoldDB" id="A0A1H9TMG5"/>
<dbReference type="SUPFAM" id="SSF109604">
    <property type="entry name" value="HD-domain/PDEase-like"/>
    <property type="match status" value="1"/>
</dbReference>
<dbReference type="eggNOG" id="COG4905">
    <property type="taxonomic scope" value="Bacteria"/>
</dbReference>
<accession>A0A1H9TMG5</accession>
<keyword evidence="1" id="KW-0812">Transmembrane</keyword>
<evidence type="ECO:0000256" key="1">
    <source>
        <dbReference type="SAM" id="Phobius"/>
    </source>
</evidence>